<evidence type="ECO:0000259" key="9">
    <source>
        <dbReference type="SMART" id="SM00382"/>
    </source>
</evidence>
<dbReference type="OrthoDB" id="10060499at2759"/>
<evidence type="ECO:0000256" key="8">
    <source>
        <dbReference type="RuleBase" id="RU363048"/>
    </source>
</evidence>
<dbReference type="InterPro" id="IPR041048">
    <property type="entry name" value="RuvB-like_C"/>
</dbReference>
<sequence length="494" mass="54316">MAAMGVVKDCVPELNTIKAEGNAPKVFKEKISVHSHIKGLGVNPSIFEVDTALINSTGDVSDPRYQEYIDCFDVGCGLVGQYRAREAAQLAVDMIKEKKMAGRALLLAGPSGSGKTALAMAIAKELNTSAPFTILSSTEVFSSEVKKTEVLNEAFRKSIHIILKEEKQVYEGEVTELVAEETENPSGGFAKCVSAVVVTLKTVKGTKTLRLAPQIHDQMVKEKVTIGDVIYIDASTGQVRRCGRCDAYATEFDLEVEEYVPIPKGDVYKQKQCVQEMSLNDLDVANSQPTGGNDVLSMINQYIKPKKTEITEKLRLEVNKAVNRYIDMGVAEVVPGVLYIDEVHMFDIECFTYLTKALESPLAPIVILSTNRGLCTVRGTDSIEPHGIPVDLLDRLLIIKTLPYTIDELVQVLRIRGKAENVPLTDDALLRLGEIGANASLRYCMQLIAPANILREIGQSDVLDRRFIDEADSLFMDCKVSAQRIAQQSHLFVS</sequence>
<dbReference type="AlphaFoldDB" id="A0A061D8B3"/>
<keyword evidence="5 8" id="KW-0347">Helicase</keyword>
<dbReference type="InterPro" id="IPR027417">
    <property type="entry name" value="P-loop_NTPase"/>
</dbReference>
<dbReference type="KEGG" id="bbig:BBBOND_0306670"/>
<comment type="similarity">
    <text evidence="2 8">Belongs to the RuvB family.</text>
</comment>
<organism evidence="10 11">
    <name type="scientific">Babesia bigemina</name>
    <dbReference type="NCBI Taxonomy" id="5866"/>
    <lineage>
        <taxon>Eukaryota</taxon>
        <taxon>Sar</taxon>
        <taxon>Alveolata</taxon>
        <taxon>Apicomplexa</taxon>
        <taxon>Aconoidasida</taxon>
        <taxon>Piroplasmida</taxon>
        <taxon>Babesiidae</taxon>
        <taxon>Babesia</taxon>
    </lineage>
</organism>
<evidence type="ECO:0000256" key="2">
    <source>
        <dbReference type="ARBA" id="ARBA00007519"/>
    </source>
</evidence>
<comment type="catalytic activity">
    <reaction evidence="8">
        <text>ATP + H2O = ADP + phosphate + H(+)</text>
        <dbReference type="Rhea" id="RHEA:13065"/>
        <dbReference type="ChEBI" id="CHEBI:15377"/>
        <dbReference type="ChEBI" id="CHEBI:15378"/>
        <dbReference type="ChEBI" id="CHEBI:30616"/>
        <dbReference type="ChEBI" id="CHEBI:43474"/>
        <dbReference type="ChEBI" id="CHEBI:456216"/>
        <dbReference type="EC" id="3.6.4.12"/>
    </reaction>
</comment>
<dbReference type="InterPro" id="IPR042487">
    <property type="entry name" value="RuvBL1/2_DNA/RNA_bd_dom"/>
</dbReference>
<dbReference type="GO" id="GO:0005634">
    <property type="term" value="C:nucleus"/>
    <property type="evidence" value="ECO:0007669"/>
    <property type="project" value="UniProtKB-SubCell"/>
</dbReference>
<evidence type="ECO:0000256" key="5">
    <source>
        <dbReference type="ARBA" id="ARBA00022806"/>
    </source>
</evidence>
<keyword evidence="3 8" id="KW-0547">Nucleotide-binding</keyword>
<evidence type="ECO:0000313" key="11">
    <source>
        <dbReference type="Proteomes" id="UP000033188"/>
    </source>
</evidence>
<keyword evidence="11" id="KW-1185">Reference proteome</keyword>
<keyword evidence="8" id="KW-0804">Transcription</keyword>
<dbReference type="Gene3D" id="1.10.8.60">
    <property type="match status" value="1"/>
</dbReference>
<dbReference type="FunFam" id="2.40.50.360:FF:000001">
    <property type="entry name" value="RuvB-like helicase"/>
    <property type="match status" value="1"/>
</dbReference>
<proteinExistence type="inferred from homology"/>
<dbReference type="SUPFAM" id="SSF52540">
    <property type="entry name" value="P-loop containing nucleoside triphosphate hydrolases"/>
    <property type="match status" value="1"/>
</dbReference>
<dbReference type="GO" id="GO:0016887">
    <property type="term" value="F:ATP hydrolysis activity"/>
    <property type="evidence" value="ECO:0007669"/>
    <property type="project" value="RHEA"/>
</dbReference>
<comment type="subcellular location">
    <subcellularLocation>
        <location evidence="1">Nucleus</location>
    </subcellularLocation>
</comment>
<dbReference type="Gene3D" id="2.40.50.360">
    <property type="entry name" value="RuvB-like helicase, domain II"/>
    <property type="match status" value="1"/>
</dbReference>
<evidence type="ECO:0000256" key="1">
    <source>
        <dbReference type="ARBA" id="ARBA00004123"/>
    </source>
</evidence>
<dbReference type="PANTHER" id="PTHR11093">
    <property type="entry name" value="RUVB-RELATED REPTIN AND PONTIN"/>
    <property type="match status" value="1"/>
</dbReference>
<accession>A0A061D8B3</accession>
<dbReference type="Proteomes" id="UP000033188">
    <property type="component" value="Chromosome 3"/>
</dbReference>
<dbReference type="InterPro" id="IPR027238">
    <property type="entry name" value="RuvB-like"/>
</dbReference>
<keyword evidence="8" id="KW-0805">Transcription regulation</keyword>
<reference evidence="11" key="1">
    <citation type="journal article" date="2014" name="Nucleic Acids Res.">
        <title>The evolutionary dynamics of variant antigen genes in Babesia reveal a history of genomic innovation underlying host-parasite interaction.</title>
        <authorList>
            <person name="Jackson A.P."/>
            <person name="Otto T.D."/>
            <person name="Darby A."/>
            <person name="Ramaprasad A."/>
            <person name="Xia D."/>
            <person name="Echaide I.E."/>
            <person name="Farber M."/>
            <person name="Gahlot S."/>
            <person name="Gamble J."/>
            <person name="Gupta D."/>
            <person name="Gupta Y."/>
            <person name="Jackson L."/>
            <person name="Malandrin L."/>
            <person name="Malas T.B."/>
            <person name="Moussa E."/>
            <person name="Nair M."/>
            <person name="Reid A.J."/>
            <person name="Sanders M."/>
            <person name="Sharma J."/>
            <person name="Tracey A."/>
            <person name="Quail M.A."/>
            <person name="Weir W."/>
            <person name="Wastling J.M."/>
            <person name="Hall N."/>
            <person name="Willadsen P."/>
            <person name="Lingelbach K."/>
            <person name="Shiels B."/>
            <person name="Tait A."/>
            <person name="Berriman M."/>
            <person name="Allred D.R."/>
            <person name="Pain A."/>
        </authorList>
    </citation>
    <scope>NUCLEOTIDE SEQUENCE [LARGE SCALE GENOMIC DNA]</scope>
    <source>
        <strain evidence="11">Bond</strain>
    </source>
</reference>
<dbReference type="InterPro" id="IPR003593">
    <property type="entry name" value="AAA+_ATPase"/>
</dbReference>
<dbReference type="Pfam" id="PF17856">
    <property type="entry name" value="TIP49_C"/>
    <property type="match status" value="1"/>
</dbReference>
<gene>
    <name evidence="10" type="ORF">BBBOND_0306670</name>
</gene>
<name>A0A061D8B3_BABBI</name>
<dbReference type="GO" id="GO:0003678">
    <property type="term" value="F:DNA helicase activity"/>
    <property type="evidence" value="ECO:0007669"/>
    <property type="project" value="UniProtKB-EC"/>
</dbReference>
<evidence type="ECO:0000313" key="10">
    <source>
        <dbReference type="EMBL" id="CDR96763.1"/>
    </source>
</evidence>
<dbReference type="SMART" id="SM00382">
    <property type="entry name" value="AAA"/>
    <property type="match status" value="1"/>
</dbReference>
<evidence type="ECO:0000256" key="4">
    <source>
        <dbReference type="ARBA" id="ARBA00022801"/>
    </source>
</evidence>
<keyword evidence="6 8" id="KW-0067">ATP-binding</keyword>
<dbReference type="STRING" id="5866.A0A061D8B3"/>
<dbReference type="GO" id="GO:0005524">
    <property type="term" value="F:ATP binding"/>
    <property type="evidence" value="ECO:0007669"/>
    <property type="project" value="UniProtKB-KW"/>
</dbReference>
<dbReference type="OMA" id="AMGICGQ"/>
<dbReference type="EC" id="3.6.4.12" evidence="8"/>
<dbReference type="InterPro" id="IPR010339">
    <property type="entry name" value="TIP49_P-loop"/>
</dbReference>
<keyword evidence="4 8" id="KW-0378">Hydrolase</keyword>
<feature type="domain" description="AAA+ ATPase" evidence="9">
    <location>
        <begin position="101"/>
        <end position="416"/>
    </location>
</feature>
<evidence type="ECO:0000256" key="3">
    <source>
        <dbReference type="ARBA" id="ARBA00022741"/>
    </source>
</evidence>
<dbReference type="RefSeq" id="XP_012768949.1">
    <property type="nucleotide sequence ID" value="XM_012913495.1"/>
</dbReference>
<evidence type="ECO:0000256" key="6">
    <source>
        <dbReference type="ARBA" id="ARBA00022840"/>
    </source>
</evidence>
<protein>
    <recommendedName>
        <fullName evidence="8">RuvB-like helicase</fullName>
        <ecNumber evidence="8">3.6.4.12</ecNumber>
    </recommendedName>
</protein>
<dbReference type="VEuPathDB" id="PiroplasmaDB:BBBOND_0306670"/>
<dbReference type="GeneID" id="24565304"/>
<dbReference type="Gene3D" id="3.40.50.300">
    <property type="entry name" value="P-loop containing nucleotide triphosphate hydrolases"/>
    <property type="match status" value="1"/>
</dbReference>
<dbReference type="Pfam" id="PF06068">
    <property type="entry name" value="TIP49"/>
    <property type="match status" value="1"/>
</dbReference>
<evidence type="ECO:0000256" key="7">
    <source>
        <dbReference type="ARBA" id="ARBA00023242"/>
    </source>
</evidence>
<dbReference type="EMBL" id="LK391709">
    <property type="protein sequence ID" value="CDR96763.1"/>
    <property type="molecule type" value="Genomic_DNA"/>
</dbReference>
<keyword evidence="7 8" id="KW-0539">Nucleus</keyword>